<feature type="coiled-coil region" evidence="1">
    <location>
        <begin position="31"/>
        <end position="62"/>
    </location>
</feature>
<gene>
    <name evidence="3" type="ORF">MSPICULIGERA_LOCUS23890</name>
</gene>
<feature type="region of interest" description="Disordered" evidence="2">
    <location>
        <begin position="284"/>
        <end position="307"/>
    </location>
</feature>
<comment type="caution">
    <text evidence="3">The sequence shown here is derived from an EMBL/GenBank/DDBJ whole genome shotgun (WGS) entry which is preliminary data.</text>
</comment>
<proteinExistence type="predicted"/>
<feature type="coiled-coil region" evidence="1">
    <location>
        <begin position="171"/>
        <end position="198"/>
    </location>
</feature>
<sequence>MKKFFGIIETKKWKTKCLAAERRNFELLLVIEQLATEKEDLALNVENKAQQIESLKEASKKNMAKIVELNGTLEQRLATAETSFSNHLRGCTEELKANRVLLAERDSFIEQQREERARLHDQNNHDKCRSVTEKLLLAKLEEMQAVVKNSQVAVEENQMLRDFIEMERTKRRTLILELERVERVCAKLEKHRDECKMTVQANFDLKAEFEVHKEGMNERVRLLNSELKEQRTCHQRLVEDIKKKHVIAAEMSQRIALQRYQELFEQITRNNKVRENRASFGQLKASAGHVPRSLARSNSLPQKKATQRKHSILFGNPDAPLFEHEKMPGWERSAIAVFK</sequence>
<protein>
    <submittedName>
        <fullName evidence="3">Uncharacterized protein</fullName>
    </submittedName>
</protein>
<feature type="non-terminal residue" evidence="3">
    <location>
        <position position="339"/>
    </location>
</feature>
<accession>A0AA36DGG2</accession>
<dbReference type="AlphaFoldDB" id="A0AA36DGG2"/>
<evidence type="ECO:0000256" key="2">
    <source>
        <dbReference type="SAM" id="MobiDB-lite"/>
    </source>
</evidence>
<dbReference type="EMBL" id="CATQJA010002706">
    <property type="protein sequence ID" value="CAJ0585880.1"/>
    <property type="molecule type" value="Genomic_DNA"/>
</dbReference>
<organism evidence="3 4">
    <name type="scientific">Mesorhabditis spiculigera</name>
    <dbReference type="NCBI Taxonomy" id="96644"/>
    <lineage>
        <taxon>Eukaryota</taxon>
        <taxon>Metazoa</taxon>
        <taxon>Ecdysozoa</taxon>
        <taxon>Nematoda</taxon>
        <taxon>Chromadorea</taxon>
        <taxon>Rhabditida</taxon>
        <taxon>Rhabditina</taxon>
        <taxon>Rhabditomorpha</taxon>
        <taxon>Rhabditoidea</taxon>
        <taxon>Rhabditidae</taxon>
        <taxon>Mesorhabditinae</taxon>
        <taxon>Mesorhabditis</taxon>
    </lineage>
</organism>
<evidence type="ECO:0000313" key="3">
    <source>
        <dbReference type="EMBL" id="CAJ0585880.1"/>
    </source>
</evidence>
<evidence type="ECO:0000313" key="4">
    <source>
        <dbReference type="Proteomes" id="UP001177023"/>
    </source>
</evidence>
<keyword evidence="1" id="KW-0175">Coiled coil</keyword>
<name>A0AA36DGG2_9BILA</name>
<evidence type="ECO:0000256" key="1">
    <source>
        <dbReference type="SAM" id="Coils"/>
    </source>
</evidence>
<keyword evidence="4" id="KW-1185">Reference proteome</keyword>
<reference evidence="3" key="1">
    <citation type="submission" date="2023-06" db="EMBL/GenBank/DDBJ databases">
        <authorList>
            <person name="Delattre M."/>
        </authorList>
    </citation>
    <scope>NUCLEOTIDE SEQUENCE</scope>
    <source>
        <strain evidence="3">AF72</strain>
    </source>
</reference>
<dbReference type="Proteomes" id="UP001177023">
    <property type="component" value="Unassembled WGS sequence"/>
</dbReference>